<evidence type="ECO:0000313" key="2">
    <source>
        <dbReference type="EMBL" id="KDN82291.1"/>
    </source>
</evidence>
<gene>
    <name evidence="2" type="ORF">KCH_60000</name>
</gene>
<reference evidence="2 3" key="1">
    <citation type="submission" date="2014-05" db="EMBL/GenBank/DDBJ databases">
        <title>Draft Genome Sequence of Kitasatospora cheerisanensis KCTC 2395.</title>
        <authorList>
            <person name="Nam D.H."/>
        </authorList>
    </citation>
    <scope>NUCLEOTIDE SEQUENCE [LARGE SCALE GENOMIC DNA]</scope>
    <source>
        <strain evidence="2 3">KCTC 2395</strain>
    </source>
</reference>
<accession>A0A066YW21</accession>
<evidence type="ECO:0000313" key="3">
    <source>
        <dbReference type="Proteomes" id="UP000027178"/>
    </source>
</evidence>
<dbReference type="HOGENOM" id="CLU_2973430_0_0_11"/>
<dbReference type="Proteomes" id="UP000027178">
    <property type="component" value="Unassembled WGS sequence"/>
</dbReference>
<dbReference type="EMBL" id="JNBY01000115">
    <property type="protein sequence ID" value="KDN82291.1"/>
    <property type="molecule type" value="Genomic_DNA"/>
</dbReference>
<organism evidence="2 3">
    <name type="scientific">Kitasatospora cheerisanensis KCTC 2395</name>
    <dbReference type="NCBI Taxonomy" id="1348663"/>
    <lineage>
        <taxon>Bacteria</taxon>
        <taxon>Bacillati</taxon>
        <taxon>Actinomycetota</taxon>
        <taxon>Actinomycetes</taxon>
        <taxon>Kitasatosporales</taxon>
        <taxon>Streptomycetaceae</taxon>
        <taxon>Kitasatospora</taxon>
    </lineage>
</organism>
<feature type="compositionally biased region" description="Basic residues" evidence="1">
    <location>
        <begin position="42"/>
        <end position="51"/>
    </location>
</feature>
<evidence type="ECO:0000256" key="1">
    <source>
        <dbReference type="SAM" id="MobiDB-lite"/>
    </source>
</evidence>
<proteinExistence type="predicted"/>
<dbReference type="AlphaFoldDB" id="A0A066YW21"/>
<name>A0A066YW21_9ACTN</name>
<protein>
    <submittedName>
        <fullName evidence="2">Uncharacterized protein</fullName>
    </submittedName>
</protein>
<comment type="caution">
    <text evidence="2">The sequence shown here is derived from an EMBL/GenBank/DDBJ whole genome shotgun (WGS) entry which is preliminary data.</text>
</comment>
<keyword evidence="3" id="KW-1185">Reference proteome</keyword>
<sequence length="58" mass="6127">MSWLLLDGARFGPPPAREAAGCWAAGPSAGGRAVGAADGRFAPRRRRRATARRPAEPR</sequence>
<feature type="region of interest" description="Disordered" evidence="1">
    <location>
        <begin position="26"/>
        <end position="58"/>
    </location>
</feature>